<evidence type="ECO:0000256" key="3">
    <source>
        <dbReference type="ARBA" id="ARBA00022801"/>
    </source>
</evidence>
<dbReference type="PROSITE" id="PS00383">
    <property type="entry name" value="TYR_PHOSPHATASE_1"/>
    <property type="match status" value="1"/>
</dbReference>
<feature type="domain" description="Tyrosine-protein phosphatase" evidence="6">
    <location>
        <begin position="38"/>
        <end position="177"/>
    </location>
</feature>
<evidence type="ECO:0000313" key="8">
    <source>
        <dbReference type="EMBL" id="ETW04634.1"/>
    </source>
</evidence>
<dbReference type="SMART" id="SM00195">
    <property type="entry name" value="DSPc"/>
    <property type="match status" value="1"/>
</dbReference>
<dbReference type="GO" id="GO:0004725">
    <property type="term" value="F:protein tyrosine phosphatase activity"/>
    <property type="evidence" value="ECO:0007669"/>
    <property type="project" value="UniProtKB-EC"/>
</dbReference>
<dbReference type="eggNOG" id="KOG1716">
    <property type="taxonomic scope" value="Eukaryota"/>
</dbReference>
<evidence type="ECO:0000259" key="6">
    <source>
        <dbReference type="PROSITE" id="PS50054"/>
    </source>
</evidence>
<dbReference type="InterPro" id="IPR020422">
    <property type="entry name" value="TYR_PHOSPHATASE_DUAL_dom"/>
</dbReference>
<feature type="region of interest" description="Disordered" evidence="5">
    <location>
        <begin position="394"/>
        <end position="428"/>
    </location>
</feature>
<dbReference type="PROSITE" id="PS50054">
    <property type="entry name" value="TYR_PHOSPHATASE_DUAL"/>
    <property type="match status" value="1"/>
</dbReference>
<dbReference type="OrthoDB" id="10252009at2759"/>
<evidence type="ECO:0000259" key="7">
    <source>
        <dbReference type="PROSITE" id="PS50056"/>
    </source>
</evidence>
<dbReference type="Pfam" id="PF00782">
    <property type="entry name" value="DSPc"/>
    <property type="match status" value="1"/>
</dbReference>
<dbReference type="InterPro" id="IPR029021">
    <property type="entry name" value="Prot-tyrosine_phosphatase-like"/>
</dbReference>
<dbReference type="InterPro" id="IPR016130">
    <property type="entry name" value="Tyr_Pase_AS"/>
</dbReference>
<dbReference type="CDD" id="cd14498">
    <property type="entry name" value="DSP"/>
    <property type="match status" value="1"/>
</dbReference>
<evidence type="ECO:0000256" key="5">
    <source>
        <dbReference type="SAM" id="MobiDB-lite"/>
    </source>
</evidence>
<feature type="compositionally biased region" description="Polar residues" evidence="5">
    <location>
        <begin position="397"/>
        <end position="422"/>
    </location>
</feature>
<dbReference type="VEuPathDB" id="FungiDB:H310_03825"/>
<evidence type="ECO:0000256" key="1">
    <source>
        <dbReference type="ARBA" id="ARBA00008601"/>
    </source>
</evidence>
<dbReference type="EMBL" id="KI913957">
    <property type="protein sequence ID" value="ETW04634.1"/>
    <property type="molecule type" value="Genomic_DNA"/>
</dbReference>
<dbReference type="GO" id="GO:0008138">
    <property type="term" value="F:protein tyrosine/serine/threonine phosphatase activity"/>
    <property type="evidence" value="ECO:0007669"/>
    <property type="project" value="TreeGrafter"/>
</dbReference>
<dbReference type="PANTHER" id="PTHR45848">
    <property type="entry name" value="DUAL SPECIFICITY PROTEIN PHOSPHATASE 12 FAMILY MEMBER"/>
    <property type="match status" value="1"/>
</dbReference>
<name>A0A024UED3_9STRA</name>
<dbReference type="PROSITE" id="PS50056">
    <property type="entry name" value="TYR_PHOSPHATASE_2"/>
    <property type="match status" value="1"/>
</dbReference>
<dbReference type="InterPro" id="IPR000340">
    <property type="entry name" value="Dual-sp_phosphatase_cat-dom"/>
</dbReference>
<dbReference type="GeneID" id="20080875"/>
<dbReference type="PANTHER" id="PTHR45848:SF4">
    <property type="entry name" value="DUAL SPECIFICITY PROTEIN PHOSPHATASE 12"/>
    <property type="match status" value="1"/>
</dbReference>
<gene>
    <name evidence="8" type="ORF">H310_03825</name>
</gene>
<accession>A0A024UED3</accession>
<dbReference type="InterPro" id="IPR000387">
    <property type="entry name" value="Tyr_Pase_dom"/>
</dbReference>
<sequence>MMATAPTIPATNVKKCTPGQRNKPPCLALQPSLVQDNLPCEVIPKLWVGSVHAAFNFEAIKERKITHVLNVSGTIATYPHEFTYLTVDLRDKDYTNLLSCIPIATVFLESGMQQGGILVHCAGGRSRSPAIVIAYLMSALGHSFDDAISKVRIARPVVQLNSGFEDQLRCFEKAKRDVYAAHQLLLQTKIVRARLRRSQLLDVDYIPTPKSSTHASKKASSDVRMLLGTLPRGFYLSRPSSPKDQQFIPPLRTMGTQYGCAACGTLLYCAANVLRHNDTTDAALWTVAIDRKRAISCPETPRGRHGAPLPVGRPFADNEFDEDDDETLQQEMLRSTIATREQSAKQAQHAVVTPCDDDLDATLGAAIHDVELRSGTDGNTLKSVPAGKDNAVAAQVRDSQPQTQRSEGHIVTSSNSSRPTIKQSKKNWRSWASLRPSFGFRKAQSEPTGPASDELQTWRQQMKALEKHGSRHQIRRVSAAMSEDEKQFAAVDGTSKCHIVFLEPLAWFGSVQPEDGNLVCSNSACRATVGHYTWSDADTKHQCACGGQVCPGFAVHKSAVKMLPGPSRLPPPLASREKDLT</sequence>
<dbReference type="RefSeq" id="XP_008866072.1">
    <property type="nucleotide sequence ID" value="XM_008867850.1"/>
</dbReference>
<reference evidence="8" key="1">
    <citation type="submission" date="2013-12" db="EMBL/GenBank/DDBJ databases">
        <title>The Genome Sequence of Aphanomyces invadans NJM9701.</title>
        <authorList>
            <consortium name="The Broad Institute Genomics Platform"/>
            <person name="Russ C."/>
            <person name="Tyler B."/>
            <person name="van West P."/>
            <person name="Dieguez-Uribeondo J."/>
            <person name="Young S.K."/>
            <person name="Zeng Q."/>
            <person name="Gargeya S."/>
            <person name="Fitzgerald M."/>
            <person name="Abouelleil A."/>
            <person name="Alvarado L."/>
            <person name="Chapman S.B."/>
            <person name="Gainer-Dewar J."/>
            <person name="Goldberg J."/>
            <person name="Griggs A."/>
            <person name="Gujja S."/>
            <person name="Hansen M."/>
            <person name="Howarth C."/>
            <person name="Imamovic A."/>
            <person name="Ireland A."/>
            <person name="Larimer J."/>
            <person name="McCowan C."/>
            <person name="Murphy C."/>
            <person name="Pearson M."/>
            <person name="Poon T.W."/>
            <person name="Priest M."/>
            <person name="Roberts A."/>
            <person name="Saif S."/>
            <person name="Shea T."/>
            <person name="Sykes S."/>
            <person name="Wortman J."/>
            <person name="Nusbaum C."/>
            <person name="Birren B."/>
        </authorList>
    </citation>
    <scope>NUCLEOTIDE SEQUENCE [LARGE SCALE GENOMIC DNA]</scope>
    <source>
        <strain evidence="8">NJM9701</strain>
    </source>
</reference>
<comment type="similarity">
    <text evidence="1">Belongs to the protein-tyrosine phosphatase family. Non-receptor class dual specificity subfamily.</text>
</comment>
<keyword evidence="4" id="KW-0904">Protein phosphatase</keyword>
<evidence type="ECO:0000256" key="4">
    <source>
        <dbReference type="ARBA" id="ARBA00022912"/>
    </source>
</evidence>
<dbReference type="STRING" id="157072.A0A024UED3"/>
<dbReference type="AlphaFoldDB" id="A0A024UED3"/>
<feature type="domain" description="Tyrosine specific protein phosphatases" evidence="7">
    <location>
        <begin position="92"/>
        <end position="156"/>
    </location>
</feature>
<protein>
    <recommendedName>
        <fullName evidence="2">protein-tyrosine-phosphatase</fullName>
        <ecNumber evidence="2">3.1.3.48</ecNumber>
    </recommendedName>
</protein>
<dbReference type="Gene3D" id="3.90.190.10">
    <property type="entry name" value="Protein tyrosine phosphatase superfamily"/>
    <property type="match status" value="1"/>
</dbReference>
<keyword evidence="3" id="KW-0378">Hydrolase</keyword>
<dbReference type="SUPFAM" id="SSF52799">
    <property type="entry name" value="(Phosphotyrosine protein) phosphatases II"/>
    <property type="match status" value="1"/>
</dbReference>
<dbReference type="EC" id="3.1.3.48" evidence="2"/>
<organism evidence="8">
    <name type="scientific">Aphanomyces invadans</name>
    <dbReference type="NCBI Taxonomy" id="157072"/>
    <lineage>
        <taxon>Eukaryota</taxon>
        <taxon>Sar</taxon>
        <taxon>Stramenopiles</taxon>
        <taxon>Oomycota</taxon>
        <taxon>Saprolegniomycetes</taxon>
        <taxon>Saprolegniales</taxon>
        <taxon>Verrucalvaceae</taxon>
        <taxon>Aphanomyces</taxon>
    </lineage>
</organism>
<evidence type="ECO:0000256" key="2">
    <source>
        <dbReference type="ARBA" id="ARBA00013064"/>
    </source>
</evidence>
<proteinExistence type="inferred from homology"/>